<dbReference type="InterPro" id="IPR011152">
    <property type="entry name" value="Pesterase_MJ0912"/>
</dbReference>
<accession>A0ABY4RTY5</accession>
<dbReference type="InterPro" id="IPR029052">
    <property type="entry name" value="Metallo-depent_PP-like"/>
</dbReference>
<dbReference type="Gene3D" id="3.60.21.10">
    <property type="match status" value="1"/>
</dbReference>
<gene>
    <name evidence="3" type="ORF">SK3146_04102</name>
</gene>
<keyword evidence="4" id="KW-1185">Reference proteome</keyword>
<dbReference type="SUPFAM" id="SSF56300">
    <property type="entry name" value="Metallo-dependent phosphatases"/>
    <property type="match status" value="1"/>
</dbReference>
<dbReference type="PANTHER" id="PTHR42850:SF2">
    <property type="entry name" value="BLL5683 PROTEIN"/>
    <property type="match status" value="1"/>
</dbReference>
<reference evidence="3" key="1">
    <citation type="submission" date="2018-02" db="EMBL/GenBank/DDBJ databases">
        <authorList>
            <person name="Kim S.-K."/>
            <person name="Jung H.-I."/>
            <person name="Lee S.-W."/>
        </authorList>
    </citation>
    <scope>NUCLEOTIDE SEQUENCE</scope>
    <source>
        <strain evidence="3">SK3146</strain>
    </source>
</reference>
<dbReference type="CDD" id="cd00838">
    <property type="entry name" value="MPP_superfamily"/>
    <property type="match status" value="1"/>
</dbReference>
<evidence type="ECO:0000313" key="4">
    <source>
        <dbReference type="Proteomes" id="UP001057134"/>
    </source>
</evidence>
<organism evidence="3 4">
    <name type="scientific">Paenibacillus konkukensis</name>
    <dbReference type="NCBI Taxonomy" id="2020716"/>
    <lineage>
        <taxon>Bacteria</taxon>
        <taxon>Bacillati</taxon>
        <taxon>Bacillota</taxon>
        <taxon>Bacilli</taxon>
        <taxon>Bacillales</taxon>
        <taxon>Paenibacillaceae</taxon>
        <taxon>Paenibacillus</taxon>
    </lineage>
</organism>
<dbReference type="PIRSF" id="PIRSF000883">
    <property type="entry name" value="Pesterase_MJ0912"/>
    <property type="match status" value="1"/>
</dbReference>
<dbReference type="RefSeq" id="WP_249860571.1">
    <property type="nucleotide sequence ID" value="NZ_CP027059.1"/>
</dbReference>
<reference evidence="3" key="2">
    <citation type="journal article" date="2021" name="J Anim Sci Technol">
        <title>Complete genome sequence of Paenibacillus konkukensis sp. nov. SK3146 as a potential probiotic strain.</title>
        <authorList>
            <person name="Jung H.I."/>
            <person name="Park S."/>
            <person name="Niu K.M."/>
            <person name="Lee S.W."/>
            <person name="Kothari D."/>
            <person name="Yi K.J."/>
            <person name="Kim S.K."/>
        </authorList>
    </citation>
    <scope>NUCLEOTIDE SEQUENCE</scope>
    <source>
        <strain evidence="3">SK3146</strain>
    </source>
</reference>
<sequence length="247" mass="27658">MQQIAVISDIHGNIPALQAVLDDIVRRGIKTLYCLGDLVGKGPNPAESVDRIRESCELVIMGNWDHLMAKPDGNEELRWHQRRLGADRLDWLKTLPFSYDFTMSGKRIRLFHASPVSVYTRVQPWDSIESRLAMFGNTDSTGSPYGESLPDVVGYGDIHNAYMQNLNGRTLFNTGSVGNPLDMASASYAILEGVVDSQSAAPFSIQLLRVPYDIELAVKMAEQAEMPQLEPYVRELRTARYRGLKNE</sequence>
<dbReference type="Proteomes" id="UP001057134">
    <property type="component" value="Chromosome"/>
</dbReference>
<dbReference type="EMBL" id="CP027059">
    <property type="protein sequence ID" value="UQZ84847.1"/>
    <property type="molecule type" value="Genomic_DNA"/>
</dbReference>
<proteinExistence type="inferred from homology"/>
<evidence type="ECO:0000256" key="1">
    <source>
        <dbReference type="ARBA" id="ARBA00008950"/>
    </source>
</evidence>
<feature type="domain" description="Calcineurin-like phosphoesterase" evidence="2">
    <location>
        <begin position="3"/>
        <end position="192"/>
    </location>
</feature>
<protein>
    <submittedName>
        <fullName evidence="3">Phosphodiesterase</fullName>
    </submittedName>
</protein>
<dbReference type="Pfam" id="PF12850">
    <property type="entry name" value="Metallophos_2"/>
    <property type="match status" value="1"/>
</dbReference>
<dbReference type="InterPro" id="IPR050126">
    <property type="entry name" value="Ap4A_hydrolase"/>
</dbReference>
<dbReference type="InterPro" id="IPR024654">
    <property type="entry name" value="Calcineurin-like_PHP_lpxH"/>
</dbReference>
<dbReference type="PANTHER" id="PTHR42850">
    <property type="entry name" value="METALLOPHOSPHOESTERASE"/>
    <property type="match status" value="1"/>
</dbReference>
<name>A0ABY4RTY5_9BACL</name>
<comment type="similarity">
    <text evidence="1">Belongs to the metallophosphoesterase superfamily. YfcE family.</text>
</comment>
<evidence type="ECO:0000313" key="3">
    <source>
        <dbReference type="EMBL" id="UQZ84847.1"/>
    </source>
</evidence>
<evidence type="ECO:0000259" key="2">
    <source>
        <dbReference type="Pfam" id="PF12850"/>
    </source>
</evidence>